<dbReference type="RefSeq" id="WP_345636704.1">
    <property type="nucleotide sequence ID" value="NZ_BAABJR010000022.1"/>
</dbReference>
<feature type="chain" id="PRO_5045355435" description="PepSY domain-containing protein" evidence="1">
    <location>
        <begin position="37"/>
        <end position="200"/>
    </location>
</feature>
<keyword evidence="1" id="KW-0732">Signal</keyword>
<dbReference type="PROSITE" id="PS51257">
    <property type="entry name" value="PROKAR_LIPOPROTEIN"/>
    <property type="match status" value="1"/>
</dbReference>
<evidence type="ECO:0000313" key="2">
    <source>
        <dbReference type="EMBL" id="GAA5215597.1"/>
    </source>
</evidence>
<dbReference type="Proteomes" id="UP001499878">
    <property type="component" value="Unassembled WGS sequence"/>
</dbReference>
<reference evidence="3" key="1">
    <citation type="journal article" date="2019" name="Int. J. Syst. Evol. Microbiol.">
        <title>The Global Catalogue of Microorganisms (GCM) 10K type strain sequencing project: providing services to taxonomists for standard genome sequencing and annotation.</title>
        <authorList>
            <consortium name="The Broad Institute Genomics Platform"/>
            <consortium name="The Broad Institute Genome Sequencing Center for Infectious Disease"/>
            <person name="Wu L."/>
            <person name="Ma J."/>
        </authorList>
    </citation>
    <scope>NUCLEOTIDE SEQUENCE [LARGE SCALE GENOMIC DNA]</scope>
    <source>
        <strain evidence="3">JCM 18306</strain>
    </source>
</reference>
<evidence type="ECO:0000313" key="3">
    <source>
        <dbReference type="Proteomes" id="UP001499878"/>
    </source>
</evidence>
<evidence type="ECO:0000256" key="1">
    <source>
        <dbReference type="SAM" id="SignalP"/>
    </source>
</evidence>
<accession>A0ABP9TCR2</accession>
<keyword evidence="3" id="KW-1185">Reference proteome</keyword>
<proteinExistence type="predicted"/>
<dbReference type="EMBL" id="BAABJR010000022">
    <property type="protein sequence ID" value="GAA5215597.1"/>
    <property type="molecule type" value="Genomic_DNA"/>
</dbReference>
<evidence type="ECO:0008006" key="4">
    <source>
        <dbReference type="Google" id="ProtNLM"/>
    </source>
</evidence>
<comment type="caution">
    <text evidence="2">The sequence shown here is derived from an EMBL/GenBank/DDBJ whole genome shotgun (WGS) entry which is preliminary data.</text>
</comment>
<name>A0ABP9TCR2_9ACTN</name>
<organism evidence="2 3">
    <name type="scientific">Streptomyces thinghirensis</name>
    <dbReference type="NCBI Taxonomy" id="551547"/>
    <lineage>
        <taxon>Bacteria</taxon>
        <taxon>Bacillati</taxon>
        <taxon>Actinomycetota</taxon>
        <taxon>Actinomycetes</taxon>
        <taxon>Kitasatosporales</taxon>
        <taxon>Streptomycetaceae</taxon>
        <taxon>Streptomyces</taxon>
    </lineage>
</organism>
<sequence length="200" mass="21323">MARPLTCTPVRRPARGTGVSALVVVGALLATGAACDGPPPSPHPEVLPQVETPYDRAVREALDEVSGSRLLSVALRRVSEPQPVWHTRVAAQDGTVHLVRVDAVHGRLLGTAVPDGQSAADKERVSALAASAQVLPEEAVERVKSPDFGKVTGIRLEEGRQHEAVWSVDVTTVRRDDTQTYLVDAVTKDVLDRRTAPPSA</sequence>
<protein>
    <recommendedName>
        <fullName evidence="4">PepSY domain-containing protein</fullName>
    </recommendedName>
</protein>
<gene>
    <name evidence="2" type="ORF">GCM10023323_65280</name>
</gene>
<feature type="signal peptide" evidence="1">
    <location>
        <begin position="1"/>
        <end position="36"/>
    </location>
</feature>